<dbReference type="AlphaFoldDB" id="M2S3F3"/>
<dbReference type="KEGG" id="bsc:COCSADRAFT_39396"/>
<protein>
    <submittedName>
        <fullName evidence="2">Uncharacterized protein</fullName>
    </submittedName>
</protein>
<organism evidence="2 3">
    <name type="scientific">Cochliobolus sativus (strain ND90Pr / ATCC 201652)</name>
    <name type="common">Common root rot and spot blotch fungus</name>
    <name type="synonym">Bipolaris sorokiniana</name>
    <dbReference type="NCBI Taxonomy" id="665912"/>
    <lineage>
        <taxon>Eukaryota</taxon>
        <taxon>Fungi</taxon>
        <taxon>Dikarya</taxon>
        <taxon>Ascomycota</taxon>
        <taxon>Pezizomycotina</taxon>
        <taxon>Dothideomycetes</taxon>
        <taxon>Pleosporomycetidae</taxon>
        <taxon>Pleosporales</taxon>
        <taxon>Pleosporineae</taxon>
        <taxon>Pleosporaceae</taxon>
        <taxon>Bipolaris</taxon>
    </lineage>
</organism>
<keyword evidence="1" id="KW-0472">Membrane</keyword>
<sequence length="77" mass="8797">MLGQLTLLDTISAVNWISWVEISHEPPFRLTTCMALPIAIDFYSSQPEVQILIGKFWLANSIVTMGVVYLQLWMKIL</sequence>
<keyword evidence="1" id="KW-1133">Transmembrane helix</keyword>
<reference evidence="2 3" key="1">
    <citation type="journal article" date="2012" name="PLoS Pathog.">
        <title>Diverse lifestyles and strategies of plant pathogenesis encoded in the genomes of eighteen Dothideomycetes fungi.</title>
        <authorList>
            <person name="Ohm R.A."/>
            <person name="Feau N."/>
            <person name="Henrissat B."/>
            <person name="Schoch C.L."/>
            <person name="Horwitz B.A."/>
            <person name="Barry K.W."/>
            <person name="Condon B.J."/>
            <person name="Copeland A.C."/>
            <person name="Dhillon B."/>
            <person name="Glaser F."/>
            <person name="Hesse C.N."/>
            <person name="Kosti I."/>
            <person name="LaButti K."/>
            <person name="Lindquist E.A."/>
            <person name="Lucas S."/>
            <person name="Salamov A.A."/>
            <person name="Bradshaw R.E."/>
            <person name="Ciuffetti L."/>
            <person name="Hamelin R.C."/>
            <person name="Kema G.H.J."/>
            <person name="Lawrence C."/>
            <person name="Scott J.A."/>
            <person name="Spatafora J.W."/>
            <person name="Turgeon B.G."/>
            <person name="de Wit P.J.G.M."/>
            <person name="Zhong S."/>
            <person name="Goodwin S.B."/>
            <person name="Grigoriev I.V."/>
        </authorList>
    </citation>
    <scope>NUCLEOTIDE SEQUENCE [LARGE SCALE GENOMIC DNA]</scope>
    <source>
        <strain evidence="3">ND90Pr / ATCC 201652</strain>
    </source>
</reference>
<evidence type="ECO:0000313" key="3">
    <source>
        <dbReference type="Proteomes" id="UP000016934"/>
    </source>
</evidence>
<keyword evidence="3" id="KW-1185">Reference proteome</keyword>
<feature type="transmembrane region" description="Helical" evidence="1">
    <location>
        <begin position="56"/>
        <end position="74"/>
    </location>
</feature>
<gene>
    <name evidence="2" type="ORF">COCSADRAFT_39396</name>
</gene>
<name>M2S3F3_COCSN</name>
<keyword evidence="1" id="KW-0812">Transmembrane</keyword>
<dbReference type="Proteomes" id="UP000016934">
    <property type="component" value="Unassembled WGS sequence"/>
</dbReference>
<dbReference type="EMBL" id="KB445648">
    <property type="protein sequence ID" value="EMD61698.1"/>
    <property type="molecule type" value="Genomic_DNA"/>
</dbReference>
<dbReference type="GeneID" id="19139487"/>
<evidence type="ECO:0000256" key="1">
    <source>
        <dbReference type="SAM" id="Phobius"/>
    </source>
</evidence>
<dbReference type="RefSeq" id="XP_007702639.1">
    <property type="nucleotide sequence ID" value="XM_007704449.1"/>
</dbReference>
<evidence type="ECO:0000313" key="2">
    <source>
        <dbReference type="EMBL" id="EMD61698.1"/>
    </source>
</evidence>
<reference evidence="3" key="2">
    <citation type="journal article" date="2013" name="PLoS Genet.">
        <title>Comparative genome structure, secondary metabolite, and effector coding capacity across Cochliobolus pathogens.</title>
        <authorList>
            <person name="Condon B.J."/>
            <person name="Leng Y."/>
            <person name="Wu D."/>
            <person name="Bushley K.E."/>
            <person name="Ohm R.A."/>
            <person name="Otillar R."/>
            <person name="Martin J."/>
            <person name="Schackwitz W."/>
            <person name="Grimwood J."/>
            <person name="MohdZainudin N."/>
            <person name="Xue C."/>
            <person name="Wang R."/>
            <person name="Manning V.A."/>
            <person name="Dhillon B."/>
            <person name="Tu Z.J."/>
            <person name="Steffenson B.J."/>
            <person name="Salamov A."/>
            <person name="Sun H."/>
            <person name="Lowry S."/>
            <person name="LaButti K."/>
            <person name="Han J."/>
            <person name="Copeland A."/>
            <person name="Lindquist E."/>
            <person name="Barry K."/>
            <person name="Schmutz J."/>
            <person name="Baker S.E."/>
            <person name="Ciuffetti L.M."/>
            <person name="Grigoriev I.V."/>
            <person name="Zhong S."/>
            <person name="Turgeon B.G."/>
        </authorList>
    </citation>
    <scope>NUCLEOTIDE SEQUENCE [LARGE SCALE GENOMIC DNA]</scope>
    <source>
        <strain evidence="3">ND90Pr / ATCC 201652</strain>
    </source>
</reference>
<accession>M2S3F3</accession>
<dbReference type="HOGENOM" id="CLU_2637905_0_0_1"/>
<proteinExistence type="predicted"/>